<sequence length="151" mass="17192">MKERIEAAFRTVTPDMLRNVQLSMHKRATLKRDGVGVSSKPSNPVTLKTLNPTRWAGRFDAIFDLIVRFIEIQKALTKTILLCSKANERNQAILLKKKLENYNFVVLLVFNCKILQTIDAASKALQSKNIDLSISSNLLQVCLEDLEKYQK</sequence>
<name>A0A2H1W7G9_SPOFR</name>
<dbReference type="EMBL" id="ODYU01006805">
    <property type="protein sequence ID" value="SOQ48997.1"/>
    <property type="molecule type" value="Genomic_DNA"/>
</dbReference>
<organism evidence="1">
    <name type="scientific">Spodoptera frugiperda</name>
    <name type="common">Fall armyworm</name>
    <dbReference type="NCBI Taxonomy" id="7108"/>
    <lineage>
        <taxon>Eukaryota</taxon>
        <taxon>Metazoa</taxon>
        <taxon>Ecdysozoa</taxon>
        <taxon>Arthropoda</taxon>
        <taxon>Hexapoda</taxon>
        <taxon>Insecta</taxon>
        <taxon>Pterygota</taxon>
        <taxon>Neoptera</taxon>
        <taxon>Endopterygota</taxon>
        <taxon>Lepidoptera</taxon>
        <taxon>Glossata</taxon>
        <taxon>Ditrysia</taxon>
        <taxon>Noctuoidea</taxon>
        <taxon>Noctuidae</taxon>
        <taxon>Amphipyrinae</taxon>
        <taxon>Spodoptera</taxon>
    </lineage>
</organism>
<evidence type="ECO:0000313" key="1">
    <source>
        <dbReference type="EMBL" id="SOQ48997.1"/>
    </source>
</evidence>
<protein>
    <submittedName>
        <fullName evidence="1">SFRICE_021061</fullName>
    </submittedName>
</protein>
<proteinExistence type="predicted"/>
<gene>
    <name evidence="1" type="ORF">SFRICE_021061</name>
</gene>
<reference evidence="1" key="1">
    <citation type="submission" date="2016-07" db="EMBL/GenBank/DDBJ databases">
        <authorList>
            <person name="Bretaudeau A."/>
        </authorList>
    </citation>
    <scope>NUCLEOTIDE SEQUENCE</scope>
    <source>
        <strain evidence="1">Rice</strain>
        <tissue evidence="1">Whole body</tissue>
    </source>
</reference>
<dbReference type="AlphaFoldDB" id="A0A2H1W7G9"/>
<accession>A0A2H1W7G9</accession>